<proteinExistence type="predicted"/>
<reference evidence="2 3" key="1">
    <citation type="submission" date="2019-08" db="EMBL/GenBank/DDBJ databases">
        <title>Tsukamurella conjunctivitidis sp. nov., Tsukamurella assacharolytica sp. nov. and Tsukamurella sputae sp. nov. isolated from patients with conjunctivitis, bacteraemia (lymphoma) and respiratory infection (sputum) in Hong Kong.</title>
        <authorList>
            <person name="Fok K.M.N."/>
            <person name="Fong J.Y.H."/>
        </authorList>
    </citation>
    <scope>NUCLEOTIDE SEQUENCE [LARGE SCALE GENOMIC DNA]</scope>
    <source>
        <strain evidence="2 3">HKU70</strain>
    </source>
</reference>
<organism evidence="2 3">
    <name type="scientific">Tsukamurella sputi</name>
    <dbReference type="NCBI Taxonomy" id="2591848"/>
    <lineage>
        <taxon>Bacteria</taxon>
        <taxon>Bacillati</taxon>
        <taxon>Actinomycetota</taxon>
        <taxon>Actinomycetes</taxon>
        <taxon>Mycobacteriales</taxon>
        <taxon>Tsukamurellaceae</taxon>
        <taxon>Tsukamurella</taxon>
    </lineage>
</organism>
<accession>A0A5C5RRI3</accession>
<dbReference type="EMBL" id="VIGV01000002">
    <property type="protein sequence ID" value="TWS24841.1"/>
    <property type="molecule type" value="Genomic_DNA"/>
</dbReference>
<dbReference type="InterPro" id="IPR023137">
    <property type="entry name" value="BrxA_sf"/>
</dbReference>
<name>A0A5C5RRI3_9ACTN</name>
<comment type="caution">
    <text evidence="2">The sequence shown here is derived from an EMBL/GenBank/DDBJ whole genome shotgun (WGS) entry which is preliminary data.</text>
</comment>
<gene>
    <name evidence="2" type="ORF">FK268_06245</name>
</gene>
<dbReference type="Proteomes" id="UP000319792">
    <property type="component" value="Unassembled WGS sequence"/>
</dbReference>
<dbReference type="Gene3D" id="1.10.3540.10">
    <property type="entry name" value="uncharacterized protein from magnetospirillum magneticum domain"/>
    <property type="match status" value="1"/>
</dbReference>
<evidence type="ECO:0000313" key="2">
    <source>
        <dbReference type="EMBL" id="TWS24841.1"/>
    </source>
</evidence>
<dbReference type="InterPro" id="IPR014948">
    <property type="entry name" value="BrxA"/>
</dbReference>
<protein>
    <submittedName>
        <fullName evidence="2">DUF1819 family protein</fullName>
    </submittedName>
</protein>
<dbReference type="AlphaFoldDB" id="A0A5C5RRI3"/>
<sequence length="244" mass="26509">MRARTKAPSGNLSEPPCIHGEKSESGRSWGCRSVAGVPYRLSFTTGGLLVNESAAVAGLLLSEGDASRAWSVAVDRNVVQQRVRRSTVRLTSEAVQRLAVLPRAGLRIVADGPGAQSRILLWIAACARYRLLRDFGREVLRDRLLTERPLIEPDDFETFWDVQSAWVDALRDAAPSTRVKLRQTTFRMVRDAGFVEGDGRVVAAALAPDSAQVISALDPSLVLSLPLHEGQLAGIGAEMGVRRD</sequence>
<dbReference type="Pfam" id="PF08849">
    <property type="entry name" value="BrxA"/>
    <property type="match status" value="1"/>
</dbReference>
<evidence type="ECO:0000313" key="3">
    <source>
        <dbReference type="Proteomes" id="UP000319792"/>
    </source>
</evidence>
<feature type="region of interest" description="Disordered" evidence="1">
    <location>
        <begin position="1"/>
        <end position="27"/>
    </location>
</feature>
<keyword evidence="3" id="KW-1185">Reference proteome</keyword>
<evidence type="ECO:0000256" key="1">
    <source>
        <dbReference type="SAM" id="MobiDB-lite"/>
    </source>
</evidence>